<proteinExistence type="predicted"/>
<dbReference type="GeneID" id="5562625"/>
<sequence length="162" mass="17477">MRLNKKVEAEIAIAAVVVASVVVGFLAYQYGKSSASCLYPTERSSVLLNMFGKIVAVPPGEEVEGDWGKAYYQSRCSEAELKLEFKSGLKIYIEGKPNGNLVVTSEFNGKKCTKEIEAVPVLPYVTVTATVNRVLVSAYGRILVIDLQPELSCRIAGVGGGR</sequence>
<organism evidence="2 3">
    <name type="scientific">Ignicoccus hospitalis (strain KIN4/I / DSM 18386 / JCM 14125)</name>
    <dbReference type="NCBI Taxonomy" id="453591"/>
    <lineage>
        <taxon>Archaea</taxon>
        <taxon>Thermoproteota</taxon>
        <taxon>Thermoprotei</taxon>
        <taxon>Desulfurococcales</taxon>
        <taxon>Desulfurococcaceae</taxon>
        <taxon>Ignicoccus</taxon>
    </lineage>
</organism>
<feature type="transmembrane region" description="Helical" evidence="1">
    <location>
        <begin position="12"/>
        <end position="31"/>
    </location>
</feature>
<evidence type="ECO:0000313" key="3">
    <source>
        <dbReference type="Proteomes" id="UP000000262"/>
    </source>
</evidence>
<keyword evidence="1" id="KW-1133">Transmembrane helix</keyword>
<keyword evidence="1" id="KW-0812">Transmembrane</keyword>
<reference evidence="2 3" key="1">
    <citation type="journal article" date="2008" name="Genome Biol.">
        <title>A genomic analysis of the archaeal system Ignicoccus hospitalis-Nanoarchaeum equitans.</title>
        <authorList>
            <person name="Podar M."/>
            <person name="Anderson I."/>
            <person name="Makarova K.S."/>
            <person name="Elkins J.G."/>
            <person name="Ivanova N."/>
            <person name="Wall M.A."/>
            <person name="Lykidis A."/>
            <person name="Mavromatis K."/>
            <person name="Sun H."/>
            <person name="Hudson M.E."/>
            <person name="Chen W."/>
            <person name="Deciu C."/>
            <person name="Hutchison D."/>
            <person name="Eads J.R."/>
            <person name="Anderson A."/>
            <person name="Fernandes F."/>
            <person name="Szeto E."/>
            <person name="Lapidus A."/>
            <person name="Kyrpides N.C."/>
            <person name="Saier M.H.Jr."/>
            <person name="Richardson P.M."/>
            <person name="Rachel R."/>
            <person name="Huber H."/>
            <person name="Eisen J.A."/>
            <person name="Koonin E.V."/>
            <person name="Keller M."/>
            <person name="Stetter K.O."/>
        </authorList>
    </citation>
    <scope>NUCLEOTIDE SEQUENCE [LARGE SCALE GENOMIC DNA]</scope>
    <source>
        <strain evidence="3">KIN4/I / DSM 18386 / JCM 14125</strain>
    </source>
</reference>
<accession>A8ABG4</accession>
<evidence type="ECO:0000313" key="2">
    <source>
        <dbReference type="EMBL" id="ABU82266.1"/>
    </source>
</evidence>
<keyword evidence="1" id="KW-0472">Membrane</keyword>
<dbReference type="HOGENOM" id="CLU_1631630_0_0_2"/>
<keyword evidence="3" id="KW-1185">Reference proteome</keyword>
<gene>
    <name evidence="2" type="ordered locus">Igni_1089</name>
</gene>
<protein>
    <submittedName>
        <fullName evidence="2">Uncharacterized protein</fullName>
    </submittedName>
</protein>
<dbReference type="KEGG" id="iho:Igni_1089"/>
<dbReference type="AlphaFoldDB" id="A8ABG4"/>
<dbReference type="EMBL" id="CP000816">
    <property type="protein sequence ID" value="ABU82266.1"/>
    <property type="molecule type" value="Genomic_DNA"/>
</dbReference>
<dbReference type="STRING" id="453591.Igni_1089"/>
<evidence type="ECO:0000256" key="1">
    <source>
        <dbReference type="SAM" id="Phobius"/>
    </source>
</evidence>
<name>A8ABG4_IGNH4</name>
<dbReference type="Proteomes" id="UP000000262">
    <property type="component" value="Chromosome"/>
</dbReference>
<dbReference type="RefSeq" id="WP_012123230.1">
    <property type="nucleotide sequence ID" value="NC_009776.1"/>
</dbReference>